<evidence type="ECO:0000256" key="7">
    <source>
        <dbReference type="ARBA" id="ARBA00023146"/>
    </source>
</evidence>
<evidence type="ECO:0000256" key="9">
    <source>
        <dbReference type="HAMAP-Rule" id="MF_00126"/>
    </source>
</evidence>
<dbReference type="NCBIfam" id="TIGR00440">
    <property type="entry name" value="glnS"/>
    <property type="match status" value="1"/>
</dbReference>
<comment type="caution">
    <text evidence="9">Lacks conserved residue(s) required for the propagation of feature annotation.</text>
</comment>
<feature type="domain" description="Glutamyl/glutaminyl-tRNA synthetase class Ib catalytic" evidence="12">
    <location>
        <begin position="283"/>
        <end position="366"/>
    </location>
</feature>
<feature type="domain" description="Glutamyl/glutaminyl-tRNA synthetase class Ib anti-codon binding" evidence="13">
    <location>
        <begin position="370"/>
        <end position="470"/>
    </location>
</feature>
<dbReference type="PANTHER" id="PTHR43097:SF5">
    <property type="entry name" value="GLUTAMATE--TRNA LIGASE"/>
    <property type="match status" value="1"/>
</dbReference>
<dbReference type="InterPro" id="IPR004514">
    <property type="entry name" value="Gln-tRNA-synth"/>
</dbReference>
<evidence type="ECO:0000256" key="6">
    <source>
        <dbReference type="ARBA" id="ARBA00022917"/>
    </source>
</evidence>
<evidence type="ECO:0000313" key="16">
    <source>
        <dbReference type="Proteomes" id="UP001501727"/>
    </source>
</evidence>
<comment type="subunit">
    <text evidence="9">Monomer.</text>
</comment>
<evidence type="ECO:0000256" key="3">
    <source>
        <dbReference type="ARBA" id="ARBA00022598"/>
    </source>
</evidence>
<reference evidence="16" key="1">
    <citation type="journal article" date="2019" name="Int. J. Syst. Evol. Microbiol.">
        <title>The Global Catalogue of Microorganisms (GCM) 10K type strain sequencing project: providing services to taxonomists for standard genome sequencing and annotation.</title>
        <authorList>
            <consortium name="The Broad Institute Genomics Platform"/>
            <consortium name="The Broad Institute Genome Sequencing Center for Infectious Disease"/>
            <person name="Wu L."/>
            <person name="Ma J."/>
        </authorList>
    </citation>
    <scope>NUCLEOTIDE SEQUENCE [LARGE SCALE GENOMIC DNA]</scope>
    <source>
        <strain evidence="16">JCM 16916</strain>
    </source>
</reference>
<dbReference type="InterPro" id="IPR011035">
    <property type="entry name" value="Ribosomal_bL25/Gln-tRNA_synth"/>
</dbReference>
<evidence type="ECO:0000256" key="11">
    <source>
        <dbReference type="SAM" id="MobiDB-lite"/>
    </source>
</evidence>
<dbReference type="Gene3D" id="2.40.240.10">
    <property type="entry name" value="Ribosomal Protein L25, Chain P"/>
    <property type="match status" value="2"/>
</dbReference>
<dbReference type="InterPro" id="IPR050132">
    <property type="entry name" value="Gln/Glu-tRNA_Ligase"/>
</dbReference>
<feature type="binding site" evidence="9">
    <location>
        <begin position="54"/>
        <end position="60"/>
    </location>
    <ligand>
        <name>ATP</name>
        <dbReference type="ChEBI" id="CHEBI:30616"/>
    </ligand>
</feature>
<feature type="short sequence motif" description="'HIGH' region" evidence="9">
    <location>
        <begin position="47"/>
        <end position="57"/>
    </location>
</feature>
<protein>
    <recommendedName>
        <fullName evidence="9">Glutamine--tRNA ligase</fullName>
        <ecNumber evidence="9">6.1.1.18</ecNumber>
    </recommendedName>
    <alternativeName>
        <fullName evidence="9">Glutaminyl-tRNA synthetase</fullName>
        <shortName evidence="9">GlnRS</shortName>
    </alternativeName>
</protein>
<dbReference type="PROSITE" id="PS00178">
    <property type="entry name" value="AA_TRNA_LIGASE_I"/>
    <property type="match status" value="1"/>
</dbReference>
<dbReference type="InterPro" id="IPR001412">
    <property type="entry name" value="aa-tRNA-synth_I_CS"/>
</dbReference>
<comment type="subcellular location">
    <subcellularLocation>
        <location evidence="9">Cytoplasm</location>
    </subcellularLocation>
</comment>
<dbReference type="InterPro" id="IPR000924">
    <property type="entry name" value="Glu/Gln-tRNA-synth"/>
</dbReference>
<evidence type="ECO:0000256" key="5">
    <source>
        <dbReference type="ARBA" id="ARBA00022840"/>
    </source>
</evidence>
<comment type="catalytic activity">
    <reaction evidence="8 9">
        <text>tRNA(Gln) + L-glutamine + ATP = L-glutaminyl-tRNA(Gln) + AMP + diphosphate</text>
        <dbReference type="Rhea" id="RHEA:20121"/>
        <dbReference type="Rhea" id="RHEA-COMP:9662"/>
        <dbReference type="Rhea" id="RHEA-COMP:9681"/>
        <dbReference type="ChEBI" id="CHEBI:30616"/>
        <dbReference type="ChEBI" id="CHEBI:33019"/>
        <dbReference type="ChEBI" id="CHEBI:58359"/>
        <dbReference type="ChEBI" id="CHEBI:78442"/>
        <dbReference type="ChEBI" id="CHEBI:78521"/>
        <dbReference type="ChEBI" id="CHEBI:456215"/>
        <dbReference type="EC" id="6.1.1.18"/>
    </reaction>
</comment>
<dbReference type="InterPro" id="IPR022861">
    <property type="entry name" value="Gln_tRNA_ligase_bac"/>
</dbReference>
<dbReference type="InterPro" id="IPR020059">
    <property type="entry name" value="Glu/Gln-tRNA-synth_Ib_codon-bd"/>
</dbReference>
<dbReference type="InterPro" id="IPR020061">
    <property type="entry name" value="Glu_tRNA_lig_a-bdl"/>
</dbReference>
<organism evidence="15 16">
    <name type="scientific">Luteimonas lutimaris</name>
    <dbReference type="NCBI Taxonomy" id="698645"/>
    <lineage>
        <taxon>Bacteria</taxon>
        <taxon>Pseudomonadati</taxon>
        <taxon>Pseudomonadota</taxon>
        <taxon>Gammaproteobacteria</taxon>
        <taxon>Lysobacterales</taxon>
        <taxon>Lysobacteraceae</taxon>
        <taxon>Luteimonas</taxon>
    </lineage>
</organism>
<keyword evidence="3 9" id="KW-0436">Ligase</keyword>
<feature type="binding site" evidence="9">
    <location>
        <position position="80"/>
    </location>
    <ligand>
        <name>L-glutamine</name>
        <dbReference type="ChEBI" id="CHEBI:58359"/>
    </ligand>
</feature>
<feature type="binding site" evidence="9">
    <location>
        <begin position="291"/>
        <end position="292"/>
    </location>
    <ligand>
        <name>ATP</name>
        <dbReference type="ChEBI" id="CHEBI:30616"/>
    </ligand>
</feature>
<dbReference type="InterPro" id="IPR049437">
    <property type="entry name" value="tRNA-synt_1c_C2"/>
</dbReference>
<evidence type="ECO:0000256" key="2">
    <source>
        <dbReference type="ARBA" id="ARBA00022490"/>
    </source>
</evidence>
<gene>
    <name evidence="9" type="primary">glnS</name>
    <name evidence="15" type="ORF">GCM10022229_07730</name>
</gene>
<dbReference type="HAMAP" id="MF_00126">
    <property type="entry name" value="Gln_tRNA_synth"/>
    <property type="match status" value="1"/>
</dbReference>
<keyword evidence="2 9" id="KW-0963">Cytoplasm</keyword>
<evidence type="ECO:0000256" key="8">
    <source>
        <dbReference type="ARBA" id="ARBA00048270"/>
    </source>
</evidence>
<dbReference type="GO" id="GO:0016874">
    <property type="term" value="F:ligase activity"/>
    <property type="evidence" value="ECO:0007669"/>
    <property type="project" value="UniProtKB-KW"/>
</dbReference>
<dbReference type="EMBL" id="BAAAZU010000003">
    <property type="protein sequence ID" value="GAA3916914.1"/>
    <property type="molecule type" value="Genomic_DNA"/>
</dbReference>
<keyword evidence="4 9" id="KW-0547">Nucleotide-binding</keyword>
<accession>A0ABP7MC19</accession>
<dbReference type="Proteomes" id="UP001501727">
    <property type="component" value="Unassembled WGS sequence"/>
</dbReference>
<dbReference type="Gene3D" id="1.10.1160.10">
    <property type="entry name" value="Glutamyl-trna Synthetase, Domain 2"/>
    <property type="match status" value="1"/>
</dbReference>
<dbReference type="InterPro" id="IPR014729">
    <property type="entry name" value="Rossmann-like_a/b/a_fold"/>
</dbReference>
<feature type="region of interest" description="Disordered" evidence="11">
    <location>
        <begin position="1"/>
        <end position="20"/>
    </location>
</feature>
<proteinExistence type="inferred from homology"/>
<keyword evidence="5 9" id="KW-0067">ATP-binding</keyword>
<dbReference type="PANTHER" id="PTHR43097">
    <property type="entry name" value="GLUTAMINE-TRNA LIGASE"/>
    <property type="match status" value="1"/>
</dbReference>
<comment type="caution">
    <text evidence="15">The sequence shown here is derived from an EMBL/GenBank/DDBJ whole genome shotgun (WGS) entry which is preliminary data.</text>
</comment>
<feature type="binding site" evidence="9">
    <location>
        <begin position="48"/>
        <end position="50"/>
    </location>
    <ligand>
        <name>ATP</name>
        <dbReference type="ChEBI" id="CHEBI:30616"/>
    </ligand>
</feature>
<dbReference type="Pfam" id="PF03950">
    <property type="entry name" value="tRNA-synt_1c_C"/>
    <property type="match status" value="1"/>
</dbReference>
<feature type="compositionally biased region" description="Low complexity" evidence="11">
    <location>
        <begin position="1"/>
        <end position="14"/>
    </location>
</feature>
<dbReference type="PRINTS" id="PR00987">
    <property type="entry name" value="TRNASYNTHGLU"/>
</dbReference>
<dbReference type="Gene3D" id="3.40.50.620">
    <property type="entry name" value="HUPs"/>
    <property type="match status" value="1"/>
</dbReference>
<dbReference type="EC" id="6.1.1.18" evidence="9"/>
<feature type="domain" description="tRNA synthetases class I (E and Q) anti-codon binding" evidence="14">
    <location>
        <begin position="487"/>
        <end position="562"/>
    </location>
</feature>
<evidence type="ECO:0000256" key="10">
    <source>
        <dbReference type="RuleBase" id="RU363037"/>
    </source>
</evidence>
<keyword evidence="16" id="KW-1185">Reference proteome</keyword>
<evidence type="ECO:0000256" key="1">
    <source>
        <dbReference type="ARBA" id="ARBA00005594"/>
    </source>
</evidence>
<dbReference type="Gene3D" id="3.90.800.10">
    <property type="entry name" value="Glutamyl-tRNA Synthetase, Domain 3"/>
    <property type="match status" value="1"/>
</dbReference>
<feature type="binding site" evidence="9">
    <location>
        <position position="224"/>
    </location>
    <ligand>
        <name>L-glutamine</name>
        <dbReference type="ChEBI" id="CHEBI:58359"/>
    </ligand>
</feature>
<dbReference type="SUPFAM" id="SSF50715">
    <property type="entry name" value="Ribosomal protein L25-like"/>
    <property type="match status" value="1"/>
</dbReference>
<comment type="similarity">
    <text evidence="1 9 10">Belongs to the class-I aminoacyl-tRNA synthetase family.</text>
</comment>
<name>A0ABP7MC19_9GAMM</name>
<keyword evidence="7 9" id="KW-0030">Aminoacyl-tRNA synthetase</keyword>
<sequence length="586" mass="66016">MSHRTAPGADTAGDPAPPAEKQDFIRQIVRQDLASGKHSAIRTRFPPEPNGYLHIGHAKAICLDFGIAAEFGGLCNLRFDDTNPAKEDPEFVQAIQDDVRWLGFDWAGLRHASDYFEVFYLGAEKLIRQGDAFVCDLSAEQVREYRGTLTEPGRNSPYRDRSVEENLDLFRRMRAGEFADGARTLRAKIDMASGNMNLRDPALYRIKQVAHQNTGDAWPIYPMYDYAHSLGDAIEGITHSLCTLEFEDHRPLYDWCVDRVDLANSPELLAPLLGKGLPNEAAKPRQIEFSRLNINYTVMSKRKLTQLVAEGLVDGWDDPRMYTLQGLRRRGYTPAALRLLVDRVGISKQNSVIDFSVLEGCLRDDLDARAPRRMAVVEPLKFVLANLPEGHTETLTFPNHPKDESFGTREVPFSRELWIERGDFAEVPPKGWKRLVPGGEVRLRGAGIVRCDEVVKDDDGNVVELRGTLDPESRPGMEGANRKVKGTIHWVDATRAVAAEIRLYDRLFSVANPDDEADGKTYRDHINPDSRAVVQGYVEPAAAAAEPETRFQFERTGYFVADRRDHRSDAPVFNRAVTLRDTWTQK</sequence>
<evidence type="ECO:0000313" key="15">
    <source>
        <dbReference type="EMBL" id="GAA3916914.1"/>
    </source>
</evidence>
<dbReference type="NCBIfam" id="NF011291">
    <property type="entry name" value="PRK14703.1"/>
    <property type="match status" value="1"/>
</dbReference>
<dbReference type="InterPro" id="IPR020058">
    <property type="entry name" value="Glu/Gln-tRNA-synth_Ib_cat-dom"/>
</dbReference>
<dbReference type="RefSeq" id="WP_344758607.1">
    <property type="nucleotide sequence ID" value="NZ_BAAAZU010000003.1"/>
</dbReference>
<feature type="domain" description="Glutamyl/glutaminyl-tRNA synthetase class Ib catalytic" evidence="12">
    <location>
        <begin position="41"/>
        <end position="264"/>
    </location>
</feature>
<dbReference type="Pfam" id="PF20974">
    <property type="entry name" value="tRNA-synt_1c_C2"/>
    <property type="match status" value="1"/>
</dbReference>
<keyword evidence="6 9" id="KW-0648">Protein biosynthesis</keyword>
<evidence type="ECO:0000259" key="13">
    <source>
        <dbReference type="Pfam" id="PF03950"/>
    </source>
</evidence>
<dbReference type="SUPFAM" id="SSF52374">
    <property type="entry name" value="Nucleotidylyl transferase"/>
    <property type="match status" value="1"/>
</dbReference>
<evidence type="ECO:0000259" key="14">
    <source>
        <dbReference type="Pfam" id="PF20974"/>
    </source>
</evidence>
<evidence type="ECO:0000259" key="12">
    <source>
        <dbReference type="Pfam" id="PF00749"/>
    </source>
</evidence>
<feature type="short sequence motif" description="'KMSKS' region" evidence="9">
    <location>
        <begin position="298"/>
        <end position="302"/>
    </location>
</feature>
<feature type="binding site" evidence="9">
    <location>
        <position position="243"/>
    </location>
    <ligand>
        <name>ATP</name>
        <dbReference type="ChEBI" id="CHEBI:30616"/>
    </ligand>
</feature>
<dbReference type="InterPro" id="IPR020056">
    <property type="entry name" value="Rbsml_bL25/Gln-tRNA_synth_N"/>
</dbReference>
<evidence type="ECO:0000256" key="4">
    <source>
        <dbReference type="ARBA" id="ARBA00022741"/>
    </source>
</evidence>
<dbReference type="Pfam" id="PF00749">
    <property type="entry name" value="tRNA-synt_1c"/>
    <property type="match status" value="2"/>
</dbReference>
<feature type="binding site" evidence="9">
    <location>
        <begin position="299"/>
        <end position="301"/>
    </location>
    <ligand>
        <name>ATP</name>
        <dbReference type="ChEBI" id="CHEBI:30616"/>
    </ligand>
</feature>